<gene>
    <name evidence="2" type="ORF">RRG08_055057</name>
</gene>
<dbReference type="Proteomes" id="UP001283361">
    <property type="component" value="Unassembled WGS sequence"/>
</dbReference>
<organism evidence="2 3">
    <name type="scientific">Elysia crispata</name>
    <name type="common">lettuce slug</name>
    <dbReference type="NCBI Taxonomy" id="231223"/>
    <lineage>
        <taxon>Eukaryota</taxon>
        <taxon>Metazoa</taxon>
        <taxon>Spiralia</taxon>
        <taxon>Lophotrochozoa</taxon>
        <taxon>Mollusca</taxon>
        <taxon>Gastropoda</taxon>
        <taxon>Heterobranchia</taxon>
        <taxon>Euthyneura</taxon>
        <taxon>Panpulmonata</taxon>
        <taxon>Sacoglossa</taxon>
        <taxon>Placobranchoidea</taxon>
        <taxon>Plakobranchidae</taxon>
        <taxon>Elysia</taxon>
    </lineage>
</organism>
<feature type="compositionally biased region" description="Polar residues" evidence="1">
    <location>
        <begin position="41"/>
        <end position="52"/>
    </location>
</feature>
<keyword evidence="3" id="KW-1185">Reference proteome</keyword>
<comment type="caution">
    <text evidence="2">The sequence shown here is derived from an EMBL/GenBank/DDBJ whole genome shotgun (WGS) entry which is preliminary data.</text>
</comment>
<evidence type="ECO:0000313" key="2">
    <source>
        <dbReference type="EMBL" id="KAK3797001.1"/>
    </source>
</evidence>
<protein>
    <submittedName>
        <fullName evidence="2">Uncharacterized protein</fullName>
    </submittedName>
</protein>
<evidence type="ECO:0000313" key="3">
    <source>
        <dbReference type="Proteomes" id="UP001283361"/>
    </source>
</evidence>
<reference evidence="2" key="1">
    <citation type="journal article" date="2023" name="G3 (Bethesda)">
        <title>A reference genome for the long-term kleptoplast-retaining sea slug Elysia crispata morphotype clarki.</title>
        <authorList>
            <person name="Eastman K.E."/>
            <person name="Pendleton A.L."/>
            <person name="Shaikh M.A."/>
            <person name="Suttiyut T."/>
            <person name="Ogas R."/>
            <person name="Tomko P."/>
            <person name="Gavelis G."/>
            <person name="Widhalm J.R."/>
            <person name="Wisecaver J.H."/>
        </authorList>
    </citation>
    <scope>NUCLEOTIDE SEQUENCE</scope>
    <source>
        <strain evidence="2">ECLA1</strain>
    </source>
</reference>
<name>A0AAE1B147_9GAST</name>
<evidence type="ECO:0000256" key="1">
    <source>
        <dbReference type="SAM" id="MobiDB-lite"/>
    </source>
</evidence>
<dbReference type="EMBL" id="JAWDGP010000819">
    <property type="protein sequence ID" value="KAK3797001.1"/>
    <property type="molecule type" value="Genomic_DNA"/>
</dbReference>
<sequence>MARRLWRYLTLRRRGLHDMTGRPDYILTGLRDLIENKQEDNSAAWQPPNVSHASKHPQAEKTDGNTQIWWSLVKWSSRLNGAWFPYTDRCPSLRTNSAKFYKCMVTEADRHRLRFVSAAAALSGDDSSSRPPLIPGELTQAEHTIQGGDYSCRHRDQTAGTEYEIRLPCQSLPLAVRRMLKYADSSDSITRILVKSTETTWIRDSIKDRSW</sequence>
<feature type="region of interest" description="Disordered" evidence="1">
    <location>
        <begin position="40"/>
        <end position="62"/>
    </location>
</feature>
<dbReference type="AlphaFoldDB" id="A0AAE1B147"/>
<accession>A0AAE1B147</accession>
<proteinExistence type="predicted"/>